<evidence type="ECO:0000313" key="1">
    <source>
        <dbReference type="EMBL" id="QHS92076.1"/>
    </source>
</evidence>
<name>A0A6C0BIT7_9ZZZZ</name>
<sequence>MDPRPTLDVDNLDISAALAAKRTKSLACHIHTSHVARRIYQAYRAIQHKKMQAHRRGTKKAAITESEDPDPYEASYVFYCL</sequence>
<proteinExistence type="predicted"/>
<dbReference type="AlphaFoldDB" id="A0A6C0BIT7"/>
<organism evidence="1">
    <name type="scientific">viral metagenome</name>
    <dbReference type="NCBI Taxonomy" id="1070528"/>
    <lineage>
        <taxon>unclassified sequences</taxon>
        <taxon>metagenomes</taxon>
        <taxon>organismal metagenomes</taxon>
    </lineage>
</organism>
<dbReference type="EMBL" id="MN739168">
    <property type="protein sequence ID" value="QHS92076.1"/>
    <property type="molecule type" value="Genomic_DNA"/>
</dbReference>
<protein>
    <submittedName>
        <fullName evidence="1">Uncharacterized protein</fullName>
    </submittedName>
</protein>
<reference evidence="1" key="1">
    <citation type="journal article" date="2020" name="Nature">
        <title>Giant virus diversity and host interactions through global metagenomics.</title>
        <authorList>
            <person name="Schulz F."/>
            <person name="Roux S."/>
            <person name="Paez-Espino D."/>
            <person name="Jungbluth S."/>
            <person name="Walsh D.A."/>
            <person name="Denef V.J."/>
            <person name="McMahon K.D."/>
            <person name="Konstantinidis K.T."/>
            <person name="Eloe-Fadrosh E.A."/>
            <person name="Kyrpides N.C."/>
            <person name="Woyke T."/>
        </authorList>
    </citation>
    <scope>NUCLEOTIDE SEQUENCE</scope>
    <source>
        <strain evidence="1">GVMAG-M-3300013285-6</strain>
    </source>
</reference>
<accession>A0A6C0BIT7</accession>